<name>A0A0D0GJM2_9SPHI</name>
<dbReference type="Pfam" id="PF14112">
    <property type="entry name" value="DUF4284"/>
    <property type="match status" value="1"/>
</dbReference>
<dbReference type="OrthoDB" id="6023559at2"/>
<sequence>MAQQSIHVWAGTSDKTEEQFYKYFDQSKFQKDNSDSNLRSQFGKDLDLQDVYDEDWITIYYSRKKISIQMAIEELPVWDDQIEVGIYQACVGKGLSTVNAIFCYADDNLSMDKPLKSYNNLIYIGCFNNPL</sequence>
<dbReference type="Proteomes" id="UP000032049">
    <property type="component" value="Unassembled WGS sequence"/>
</dbReference>
<gene>
    <name evidence="1" type="ORF">TH53_25350</name>
</gene>
<dbReference type="EMBL" id="JXRA01000153">
    <property type="protein sequence ID" value="KIO74626.1"/>
    <property type="molecule type" value="Genomic_DNA"/>
</dbReference>
<dbReference type="STRING" id="1503925.TH53_25350"/>
<dbReference type="RefSeq" id="WP_041887087.1">
    <property type="nucleotide sequence ID" value="NZ_CP157278.1"/>
</dbReference>
<evidence type="ECO:0000313" key="2">
    <source>
        <dbReference type="Proteomes" id="UP000032049"/>
    </source>
</evidence>
<organism evidence="1 2">
    <name type="scientific">Pedobacter lusitanus</name>
    <dbReference type="NCBI Taxonomy" id="1503925"/>
    <lineage>
        <taxon>Bacteria</taxon>
        <taxon>Pseudomonadati</taxon>
        <taxon>Bacteroidota</taxon>
        <taxon>Sphingobacteriia</taxon>
        <taxon>Sphingobacteriales</taxon>
        <taxon>Sphingobacteriaceae</taxon>
        <taxon>Pedobacter</taxon>
    </lineage>
</organism>
<keyword evidence="2" id="KW-1185">Reference proteome</keyword>
<comment type="caution">
    <text evidence="1">The sequence shown here is derived from an EMBL/GenBank/DDBJ whole genome shotgun (WGS) entry which is preliminary data.</text>
</comment>
<dbReference type="InterPro" id="IPR025560">
    <property type="entry name" value="Imm22"/>
</dbReference>
<accession>A0A0D0GJM2</accession>
<reference evidence="1 2" key="1">
    <citation type="submission" date="2015-01" db="EMBL/GenBank/DDBJ databases">
        <title>Draft genome sequence of Pedobacter sp. NL19 isolated from sludge of an effluent treatment pond in an abandoned uranium mine.</title>
        <authorList>
            <person name="Santos T."/>
            <person name="Caetano T."/>
            <person name="Covas C."/>
            <person name="Cruz A."/>
            <person name="Mendo S."/>
        </authorList>
    </citation>
    <scope>NUCLEOTIDE SEQUENCE [LARGE SCALE GENOMIC DNA]</scope>
    <source>
        <strain evidence="1 2">NL19</strain>
    </source>
</reference>
<proteinExistence type="predicted"/>
<protein>
    <recommendedName>
        <fullName evidence="3">Immunity protein 22</fullName>
    </recommendedName>
</protein>
<dbReference type="AlphaFoldDB" id="A0A0D0GJM2"/>
<evidence type="ECO:0008006" key="3">
    <source>
        <dbReference type="Google" id="ProtNLM"/>
    </source>
</evidence>
<evidence type="ECO:0000313" key="1">
    <source>
        <dbReference type="EMBL" id="KIO74626.1"/>
    </source>
</evidence>